<protein>
    <submittedName>
        <fullName evidence="6">LysR family transcriptional regulator</fullName>
    </submittedName>
</protein>
<dbReference type="PROSITE" id="PS50931">
    <property type="entry name" value="HTH_LYSR"/>
    <property type="match status" value="1"/>
</dbReference>
<evidence type="ECO:0000313" key="7">
    <source>
        <dbReference type="Proteomes" id="UP000515728"/>
    </source>
</evidence>
<dbReference type="EMBL" id="CP060131">
    <property type="protein sequence ID" value="QNG52331.1"/>
    <property type="molecule type" value="Genomic_DNA"/>
</dbReference>
<evidence type="ECO:0000256" key="4">
    <source>
        <dbReference type="ARBA" id="ARBA00023163"/>
    </source>
</evidence>
<dbReference type="Proteomes" id="UP000515728">
    <property type="component" value="Chromosome"/>
</dbReference>
<reference evidence="6 7" key="1">
    <citation type="submission" date="2020-08" db="EMBL/GenBank/DDBJ databases">
        <authorList>
            <person name="Mo P."/>
        </authorList>
    </citation>
    <scope>NUCLEOTIDE SEQUENCE [LARGE SCALE GENOMIC DNA]</scope>
    <source>
        <strain evidence="6 7">CGMCC 4.1532</strain>
    </source>
</reference>
<dbReference type="InterPro" id="IPR000847">
    <property type="entry name" value="LysR_HTH_N"/>
</dbReference>
<dbReference type="FunFam" id="1.10.10.10:FF:000001">
    <property type="entry name" value="LysR family transcriptional regulator"/>
    <property type="match status" value="1"/>
</dbReference>
<gene>
    <name evidence="6" type="ORF">H6H00_30585</name>
</gene>
<keyword evidence="4" id="KW-0804">Transcription</keyword>
<evidence type="ECO:0000256" key="2">
    <source>
        <dbReference type="ARBA" id="ARBA00023015"/>
    </source>
</evidence>
<organism evidence="6 7">
    <name type="scientific">Pseudonocardia petroleophila</name>
    <dbReference type="NCBI Taxonomy" id="37331"/>
    <lineage>
        <taxon>Bacteria</taxon>
        <taxon>Bacillati</taxon>
        <taxon>Actinomycetota</taxon>
        <taxon>Actinomycetes</taxon>
        <taxon>Pseudonocardiales</taxon>
        <taxon>Pseudonocardiaceae</taxon>
        <taxon>Pseudonocardia</taxon>
    </lineage>
</organism>
<dbReference type="InterPro" id="IPR036388">
    <property type="entry name" value="WH-like_DNA-bd_sf"/>
</dbReference>
<dbReference type="PANTHER" id="PTHR30346:SF0">
    <property type="entry name" value="HCA OPERON TRANSCRIPTIONAL ACTIVATOR HCAR"/>
    <property type="match status" value="1"/>
</dbReference>
<dbReference type="PANTHER" id="PTHR30346">
    <property type="entry name" value="TRANSCRIPTIONAL DUAL REGULATOR HCAR-RELATED"/>
    <property type="match status" value="1"/>
</dbReference>
<dbReference type="GO" id="GO:0003677">
    <property type="term" value="F:DNA binding"/>
    <property type="evidence" value="ECO:0007669"/>
    <property type="project" value="UniProtKB-KW"/>
</dbReference>
<dbReference type="AlphaFoldDB" id="A0A7G7MHS0"/>
<dbReference type="PRINTS" id="PR00039">
    <property type="entry name" value="HTHLYSR"/>
</dbReference>
<dbReference type="CDD" id="cd08414">
    <property type="entry name" value="PBP2_LTTR_aromatics_like"/>
    <property type="match status" value="1"/>
</dbReference>
<sequence>MELRHLESFLVLADELHFGRAAARLHLAQPSLTQHLQRLERRVGVRLVDRGPHRVRLTDAGAAFRDEAQRVLERAEAAVRAAREVASGRAGDVAVGFNHPAGVRILPGVLARLAVEHPRLTARLSERRSAAQLAAVAAGEIDVALAFGPPADAALRSRVLDDVPVVAVVAPGHALAGRPAVAVAELAGHDCALFARAVSPALHDAVTGAAARAGVRLPVAVEVDDTAATGIVLAGRPLVGFASRERAVEVVARGLCAVPLVEPEPVVALHAAWRSDPGPRAATFLACLDQWTCERQSAGTRPAGPGAGWSVGWCSGGASSGPSAAVPVA</sequence>
<dbReference type="SUPFAM" id="SSF53850">
    <property type="entry name" value="Periplasmic binding protein-like II"/>
    <property type="match status" value="1"/>
</dbReference>
<keyword evidence="7" id="KW-1185">Reference proteome</keyword>
<keyword evidence="3" id="KW-0238">DNA-binding</keyword>
<keyword evidence="2" id="KW-0805">Transcription regulation</keyword>
<dbReference type="SUPFAM" id="SSF46785">
    <property type="entry name" value="Winged helix' DNA-binding domain"/>
    <property type="match status" value="1"/>
</dbReference>
<feature type="domain" description="HTH lysR-type" evidence="5">
    <location>
        <begin position="1"/>
        <end position="58"/>
    </location>
</feature>
<dbReference type="Pfam" id="PF00126">
    <property type="entry name" value="HTH_1"/>
    <property type="match status" value="1"/>
</dbReference>
<proteinExistence type="inferred from homology"/>
<dbReference type="InterPro" id="IPR005119">
    <property type="entry name" value="LysR_subst-bd"/>
</dbReference>
<evidence type="ECO:0000256" key="1">
    <source>
        <dbReference type="ARBA" id="ARBA00009437"/>
    </source>
</evidence>
<dbReference type="InterPro" id="IPR036390">
    <property type="entry name" value="WH_DNA-bd_sf"/>
</dbReference>
<evidence type="ECO:0000259" key="5">
    <source>
        <dbReference type="PROSITE" id="PS50931"/>
    </source>
</evidence>
<dbReference type="Pfam" id="PF03466">
    <property type="entry name" value="LysR_substrate"/>
    <property type="match status" value="1"/>
</dbReference>
<accession>A0A7G7MHS0</accession>
<dbReference type="Gene3D" id="3.40.190.10">
    <property type="entry name" value="Periplasmic binding protein-like II"/>
    <property type="match status" value="2"/>
</dbReference>
<evidence type="ECO:0000313" key="6">
    <source>
        <dbReference type="EMBL" id="QNG52331.1"/>
    </source>
</evidence>
<comment type="similarity">
    <text evidence="1">Belongs to the LysR transcriptional regulatory family.</text>
</comment>
<evidence type="ECO:0000256" key="3">
    <source>
        <dbReference type="ARBA" id="ARBA00023125"/>
    </source>
</evidence>
<name>A0A7G7MHS0_9PSEU</name>
<dbReference type="KEGG" id="ppel:H6H00_30585"/>
<dbReference type="Gene3D" id="1.10.10.10">
    <property type="entry name" value="Winged helix-like DNA-binding domain superfamily/Winged helix DNA-binding domain"/>
    <property type="match status" value="1"/>
</dbReference>
<dbReference type="GO" id="GO:0032993">
    <property type="term" value="C:protein-DNA complex"/>
    <property type="evidence" value="ECO:0007669"/>
    <property type="project" value="TreeGrafter"/>
</dbReference>
<dbReference type="GO" id="GO:0003700">
    <property type="term" value="F:DNA-binding transcription factor activity"/>
    <property type="evidence" value="ECO:0007669"/>
    <property type="project" value="InterPro"/>
</dbReference>